<dbReference type="EMBL" id="JAJITD010000004">
    <property type="protein sequence ID" value="MCC8392721.1"/>
    <property type="molecule type" value="Genomic_DNA"/>
</dbReference>
<organism evidence="1 2">
    <name type="scientific">Paraburkholderia sejongensis</name>
    <dbReference type="NCBI Taxonomy" id="2886946"/>
    <lineage>
        <taxon>Bacteria</taxon>
        <taxon>Pseudomonadati</taxon>
        <taxon>Pseudomonadota</taxon>
        <taxon>Betaproteobacteria</taxon>
        <taxon>Burkholderiales</taxon>
        <taxon>Burkholderiaceae</taxon>
        <taxon>Paraburkholderia</taxon>
    </lineage>
</organism>
<name>A0ABS8JS55_9BURK</name>
<dbReference type="RefSeq" id="WP_230508939.1">
    <property type="nucleotide sequence ID" value="NZ_JAJITD010000004.1"/>
</dbReference>
<reference evidence="1 2" key="1">
    <citation type="submission" date="2021-11" db="EMBL/GenBank/DDBJ databases">
        <authorList>
            <person name="Oh E.-T."/>
            <person name="Kim S.-B."/>
        </authorList>
    </citation>
    <scope>NUCLEOTIDE SEQUENCE [LARGE SCALE GENOMIC DNA]</scope>
    <source>
        <strain evidence="1 2">MMS20-SJTR3</strain>
    </source>
</reference>
<sequence>MSSLMIRDLAAARELDRRSMSAITGGTGSNVPMPSGGLGSLAGIANINVTVNQNLVQQQYVNVAALNNIGSIGANVVLPLKLDVSPYLQGSNYAAV</sequence>
<gene>
    <name evidence="1" type="ORF">LJ656_08985</name>
</gene>
<dbReference type="Proteomes" id="UP001431019">
    <property type="component" value="Unassembled WGS sequence"/>
</dbReference>
<evidence type="ECO:0000313" key="1">
    <source>
        <dbReference type="EMBL" id="MCC8392721.1"/>
    </source>
</evidence>
<evidence type="ECO:0000313" key="2">
    <source>
        <dbReference type="Proteomes" id="UP001431019"/>
    </source>
</evidence>
<proteinExistence type="predicted"/>
<protein>
    <submittedName>
        <fullName evidence="1">Uncharacterized protein</fullName>
    </submittedName>
</protein>
<comment type="caution">
    <text evidence="1">The sequence shown here is derived from an EMBL/GenBank/DDBJ whole genome shotgun (WGS) entry which is preliminary data.</text>
</comment>
<accession>A0ABS8JS55</accession>
<keyword evidence="2" id="KW-1185">Reference proteome</keyword>